<evidence type="ECO:0000313" key="2">
    <source>
        <dbReference type="EMBL" id="QHN42210.1"/>
    </source>
</evidence>
<proteinExistence type="predicted"/>
<protein>
    <submittedName>
        <fullName evidence="2">Uncharacterized protein</fullName>
    </submittedName>
</protein>
<name>A0A857LVJ1_9ACTN</name>
<accession>A0A857LVJ1</accession>
<gene>
    <name evidence="2" type="ORF">GII30_21605</name>
</gene>
<sequence length="178" mass="18404">MIAVALVLLVGGCKDSDSDSSSAKTTTTNAAGVSSGDDFSCPESNTIKFAKTKFVTHAGLGFGAFHRYIYKPAKNGGFKKGADGRIKAFAKAGLAALFVKREVRLAAEDAKANPTLCKAVAAPLKSISDKISDAVSKARNGDLAGVEDVEKSVTGVMKSSKDQGDEITPDENADITGN</sequence>
<feature type="region of interest" description="Disordered" evidence="1">
    <location>
        <begin position="14"/>
        <end position="35"/>
    </location>
</feature>
<feature type="compositionally biased region" description="Acidic residues" evidence="1">
    <location>
        <begin position="165"/>
        <end position="178"/>
    </location>
</feature>
<dbReference type="AlphaFoldDB" id="A0A857LVJ1"/>
<dbReference type="EMBL" id="CP045810">
    <property type="protein sequence ID" value="QHN42210.1"/>
    <property type="molecule type" value="Genomic_DNA"/>
</dbReference>
<organism evidence="2">
    <name type="scientific">Gordonia amarae</name>
    <dbReference type="NCBI Taxonomy" id="36821"/>
    <lineage>
        <taxon>Bacteria</taxon>
        <taxon>Bacillati</taxon>
        <taxon>Actinomycetota</taxon>
        <taxon>Actinomycetes</taxon>
        <taxon>Mycobacteriales</taxon>
        <taxon>Gordoniaceae</taxon>
        <taxon>Gordonia</taxon>
    </lineage>
</organism>
<evidence type="ECO:0000256" key="1">
    <source>
        <dbReference type="SAM" id="MobiDB-lite"/>
    </source>
</evidence>
<feature type="region of interest" description="Disordered" evidence="1">
    <location>
        <begin position="154"/>
        <end position="178"/>
    </location>
</feature>
<feature type="compositionally biased region" description="Polar residues" evidence="1">
    <location>
        <begin position="23"/>
        <end position="32"/>
    </location>
</feature>
<reference evidence="2" key="1">
    <citation type="journal article" date="2021" name="Nat. Microbiol.">
        <title>Cocultivation of an ultrasmall environmental parasitic bacterium with lytic ability against bacteria associated with wastewater foams.</title>
        <authorList>
            <person name="Batinovic S."/>
            <person name="Rose J.J.A."/>
            <person name="Ratcliffe J."/>
            <person name="Seviour R.J."/>
            <person name="Petrovski S."/>
        </authorList>
    </citation>
    <scope>NUCLEOTIDE SEQUENCE</scope>
    <source>
        <strain evidence="2">CON44</strain>
    </source>
</reference>